<name>A0A9Q1GW69_9CARY</name>
<evidence type="ECO:0000313" key="2">
    <source>
        <dbReference type="Proteomes" id="UP001153076"/>
    </source>
</evidence>
<dbReference type="Proteomes" id="UP001153076">
    <property type="component" value="Unassembled WGS sequence"/>
</dbReference>
<gene>
    <name evidence="1" type="ORF">Cgig2_003850</name>
</gene>
<organism evidence="1 2">
    <name type="scientific">Carnegiea gigantea</name>
    <dbReference type="NCBI Taxonomy" id="171969"/>
    <lineage>
        <taxon>Eukaryota</taxon>
        <taxon>Viridiplantae</taxon>
        <taxon>Streptophyta</taxon>
        <taxon>Embryophyta</taxon>
        <taxon>Tracheophyta</taxon>
        <taxon>Spermatophyta</taxon>
        <taxon>Magnoliopsida</taxon>
        <taxon>eudicotyledons</taxon>
        <taxon>Gunneridae</taxon>
        <taxon>Pentapetalae</taxon>
        <taxon>Caryophyllales</taxon>
        <taxon>Cactineae</taxon>
        <taxon>Cactaceae</taxon>
        <taxon>Cactoideae</taxon>
        <taxon>Echinocereeae</taxon>
        <taxon>Carnegiea</taxon>
    </lineage>
</organism>
<keyword evidence="2" id="KW-1185">Reference proteome</keyword>
<proteinExistence type="predicted"/>
<dbReference type="EMBL" id="JAKOGI010001331">
    <property type="protein sequence ID" value="KAJ8426225.1"/>
    <property type="molecule type" value="Genomic_DNA"/>
</dbReference>
<evidence type="ECO:0000313" key="1">
    <source>
        <dbReference type="EMBL" id="KAJ8426225.1"/>
    </source>
</evidence>
<reference evidence="1" key="1">
    <citation type="submission" date="2022-04" db="EMBL/GenBank/DDBJ databases">
        <title>Carnegiea gigantea Genome sequencing and assembly v2.</title>
        <authorList>
            <person name="Copetti D."/>
            <person name="Sanderson M.J."/>
            <person name="Burquez A."/>
            <person name="Wojciechowski M.F."/>
        </authorList>
    </citation>
    <scope>NUCLEOTIDE SEQUENCE</scope>
    <source>
        <strain evidence="1">SGP5-SGP5p</strain>
        <tissue evidence="1">Aerial part</tissue>
    </source>
</reference>
<accession>A0A9Q1GW69</accession>
<protein>
    <submittedName>
        <fullName evidence="1">Uncharacterized protein</fullName>
    </submittedName>
</protein>
<comment type="caution">
    <text evidence="1">The sequence shown here is derived from an EMBL/GenBank/DDBJ whole genome shotgun (WGS) entry which is preliminary data.</text>
</comment>
<sequence length="267" mass="30469">MAFPCSLDTKMMSEYVTRHFAWDRRGIAFPPSSLRKDFQTLCPGFELAEVEEAGEYYELPKLPEVIFYVMLLNEAERIGVMQGQTLRSLESALTELCWSAFESDRSTKLDSVQRAVWERIQEPVSRKRVGSGNGEVVENIGRASSIPISLFSVAFPPIYNTRETADYVRGSFIWRWRSASCPPRLLPEDFHVLCPRFSLFEAEGTSPDFELPKIVQVIFYAMLLNEVVELGVAHDFTVESMKSSLIGLRWSTFEIWMDCVDHALRGA</sequence>
<dbReference type="AlphaFoldDB" id="A0A9Q1GW69"/>